<dbReference type="EMBL" id="CP146016">
    <property type="protein sequence ID" value="WWQ60981.1"/>
    <property type="molecule type" value="Genomic_DNA"/>
</dbReference>
<dbReference type="PANTHER" id="PTHR40267">
    <property type="entry name" value="BLR3294 PROTEIN"/>
    <property type="match status" value="1"/>
</dbReference>
<keyword evidence="2" id="KW-1185">Reference proteome</keyword>
<proteinExistence type="predicted"/>
<dbReference type="PANTHER" id="PTHR40267:SF1">
    <property type="entry name" value="BLR3294 PROTEIN"/>
    <property type="match status" value="1"/>
</dbReference>
<organism evidence="1 2">
    <name type="scientific">Sulfolobus tengchongensis</name>
    <dbReference type="NCBI Taxonomy" id="207809"/>
    <lineage>
        <taxon>Archaea</taxon>
        <taxon>Thermoproteota</taxon>
        <taxon>Thermoprotei</taxon>
        <taxon>Sulfolobales</taxon>
        <taxon>Sulfolobaceae</taxon>
        <taxon>Sulfolobus</taxon>
    </lineage>
</organism>
<reference evidence="1 2" key="1">
    <citation type="submission" date="2024-02" db="EMBL/GenBank/DDBJ databases">
        <title>STSV induces naive adaptation in Sulfolobus.</title>
        <authorList>
            <person name="Xiang X."/>
            <person name="Song M."/>
        </authorList>
    </citation>
    <scope>NUCLEOTIDE SEQUENCE [LARGE SCALE GENOMIC DNA]</scope>
    <source>
        <strain evidence="1 2">RT2</strain>
    </source>
</reference>
<evidence type="ECO:0000313" key="1">
    <source>
        <dbReference type="EMBL" id="WWQ60981.1"/>
    </source>
</evidence>
<protein>
    <submittedName>
        <fullName evidence="1">Aspartate/glutamate racemase family protein</fullName>
    </submittedName>
</protein>
<dbReference type="Proteomes" id="UP001432202">
    <property type="component" value="Chromosome"/>
</dbReference>
<dbReference type="AlphaFoldDB" id="A0AAX4L3L6"/>
<evidence type="ECO:0000313" key="2">
    <source>
        <dbReference type="Proteomes" id="UP001432202"/>
    </source>
</evidence>
<dbReference type="Pfam" id="PF17645">
    <property type="entry name" value="Amdase"/>
    <property type="match status" value="1"/>
</dbReference>
<dbReference type="Gene3D" id="3.40.50.12500">
    <property type="match status" value="1"/>
</dbReference>
<gene>
    <name evidence="1" type="ORF">V6M85_02545</name>
</gene>
<dbReference type="InterPro" id="IPR026286">
    <property type="entry name" value="MaiA/AMDase"/>
</dbReference>
<dbReference type="InterPro" id="IPR053714">
    <property type="entry name" value="Iso_Racemase_Enz_sf"/>
</dbReference>
<dbReference type="GeneID" id="89335611"/>
<dbReference type="PIRSF" id="PIRSF015736">
    <property type="entry name" value="MI"/>
    <property type="match status" value="1"/>
</dbReference>
<name>A0AAX4L3L6_9CREN</name>
<accession>A0AAX4L3L6</accession>
<sequence length="243" mass="27444">MEWKKVGVIIPSSNTTVEYEFNNVIFNSIKEYKITLHFSRIILKDVTLKDLEIMERETERAISELSTINPHVISYACTSGSLFKGPKHHEEIIQRIEKNAKVPGVATSGSVIDALRELNIEKLVLITPYIEEINKKEIEFLSNHNFTIIKSAGMGIVENTNIGAVTPEEVYEFATKVLNNVSGYDGVFISCTNLRTFEIIGKLESKIGKPVISSNSATLWDIFRKLKIDVRITNLGELFKDHL</sequence>
<dbReference type="RefSeq" id="WP_338602599.1">
    <property type="nucleotide sequence ID" value="NZ_CP146016.1"/>
</dbReference>